<dbReference type="EMBL" id="CP054257">
    <property type="protein sequence ID" value="QTQ12182.1"/>
    <property type="molecule type" value="Genomic_DNA"/>
</dbReference>
<comment type="subcellular location">
    <subcellularLocation>
        <location evidence="1">Cell envelope</location>
    </subcellularLocation>
</comment>
<dbReference type="AlphaFoldDB" id="A0A975F0H8"/>
<dbReference type="GO" id="GO:0030246">
    <property type="term" value="F:carbohydrate binding"/>
    <property type="evidence" value="ECO:0007669"/>
    <property type="project" value="UniProtKB-ARBA"/>
</dbReference>
<dbReference type="InterPro" id="IPR025997">
    <property type="entry name" value="SBP_2_dom"/>
</dbReference>
<protein>
    <submittedName>
        <fullName evidence="6">Substrate-binding domain-containing protein</fullName>
    </submittedName>
</protein>
<evidence type="ECO:0000259" key="5">
    <source>
        <dbReference type="Pfam" id="PF13407"/>
    </source>
</evidence>
<feature type="chain" id="PRO_5036986982" evidence="4">
    <location>
        <begin position="21"/>
        <end position="342"/>
    </location>
</feature>
<proteinExistence type="inferred from homology"/>
<dbReference type="InterPro" id="IPR028082">
    <property type="entry name" value="Peripla_BP_I"/>
</dbReference>
<organism evidence="6 7">
    <name type="scientific">Treponema parvum</name>
    <dbReference type="NCBI Taxonomy" id="138851"/>
    <lineage>
        <taxon>Bacteria</taxon>
        <taxon>Pseudomonadati</taxon>
        <taxon>Spirochaetota</taxon>
        <taxon>Spirochaetia</taxon>
        <taxon>Spirochaetales</taxon>
        <taxon>Treponemataceae</taxon>
        <taxon>Treponema</taxon>
    </lineage>
</organism>
<dbReference type="Pfam" id="PF13407">
    <property type="entry name" value="Peripla_BP_4"/>
    <property type="match status" value="1"/>
</dbReference>
<evidence type="ECO:0000313" key="6">
    <source>
        <dbReference type="EMBL" id="QTQ12182.1"/>
    </source>
</evidence>
<evidence type="ECO:0000256" key="3">
    <source>
        <dbReference type="ARBA" id="ARBA00022729"/>
    </source>
</evidence>
<evidence type="ECO:0000256" key="1">
    <source>
        <dbReference type="ARBA" id="ARBA00004196"/>
    </source>
</evidence>
<dbReference type="RefSeq" id="WP_210116896.1">
    <property type="nucleotide sequence ID" value="NZ_CP054257.1"/>
</dbReference>
<feature type="domain" description="Periplasmic binding protein" evidence="5">
    <location>
        <begin position="51"/>
        <end position="296"/>
    </location>
</feature>
<feature type="signal peptide" evidence="4">
    <location>
        <begin position="1"/>
        <end position="20"/>
    </location>
</feature>
<dbReference type="SUPFAM" id="SSF53822">
    <property type="entry name" value="Periplasmic binding protein-like I"/>
    <property type="match status" value="1"/>
</dbReference>
<dbReference type="PANTHER" id="PTHR46847:SF1">
    <property type="entry name" value="D-ALLOSE-BINDING PERIPLASMIC PROTEIN-RELATED"/>
    <property type="match status" value="1"/>
</dbReference>
<gene>
    <name evidence="6" type="ORF">HRI96_08225</name>
</gene>
<comment type="similarity">
    <text evidence="2">Belongs to the bacterial solute-binding protein 2 family.</text>
</comment>
<reference evidence="6" key="2">
    <citation type="journal article" date="2021" name="Microbiol. Resour. Announc.">
        <title>Complete Genome Sequences of Three Human Oral Treponema parvum Isolates.</title>
        <authorList>
            <person name="Zeng H."/>
            <person name="Watt R.M."/>
        </authorList>
    </citation>
    <scope>NUCLEOTIDE SEQUENCE</scope>
    <source>
        <strain evidence="6">ATCC 700773</strain>
    </source>
</reference>
<keyword evidence="3 4" id="KW-0732">Signal</keyword>
<name>A0A975F0H8_9SPIR</name>
<evidence type="ECO:0000313" key="7">
    <source>
        <dbReference type="Proteomes" id="UP000671995"/>
    </source>
</evidence>
<accession>A0A975F0H8</accession>
<evidence type="ECO:0000256" key="2">
    <source>
        <dbReference type="ARBA" id="ARBA00007639"/>
    </source>
</evidence>
<reference evidence="6" key="1">
    <citation type="submission" date="2020-05" db="EMBL/GenBank/DDBJ databases">
        <authorList>
            <person name="Zeng H."/>
            <person name="Chan Y.K."/>
            <person name="Watt R.M."/>
        </authorList>
    </citation>
    <scope>NUCLEOTIDE SEQUENCE</scope>
    <source>
        <strain evidence="6">ATCC 700773</strain>
    </source>
</reference>
<dbReference type="Proteomes" id="UP000671995">
    <property type="component" value="Chromosome"/>
</dbReference>
<dbReference type="GO" id="GO:0030313">
    <property type="term" value="C:cell envelope"/>
    <property type="evidence" value="ECO:0007669"/>
    <property type="project" value="UniProtKB-SubCell"/>
</dbReference>
<dbReference type="PANTHER" id="PTHR46847">
    <property type="entry name" value="D-ALLOSE-BINDING PERIPLASMIC PROTEIN-RELATED"/>
    <property type="match status" value="1"/>
</dbReference>
<dbReference type="Gene3D" id="3.40.50.2300">
    <property type="match status" value="2"/>
</dbReference>
<sequence length="342" mass="36800">MKKTLFAVLALTLAIGTAFAKGGEEKVKKTSGFKIAESTCFLTPTWQKLTLQWAEKQFAKHKTDGTVAGEYRVVDAAGDTNQQINDIRNLVKQGYDAIILIANDAEALNDVIEEAEEQGVRIINIDSLVTSKDVTSKIGTDGLDFGATVAQWVVNQIGGKGNVIVCNGPQGVSVSEDRRKGALNVLAKYPGIKIVAETYSDYNEGPAIDAIRPVLDANPNIDGIITLGGSQGSAALKTLQAMGRKLVPIGSENYGAYLKNWQKLRKQGFSSMCVGQPNWLGALGVEQAVRALKGQKIKKEVILPISSTVIDDAMIEKLDLSGLADDGYLFTITDEQINELLK</sequence>
<evidence type="ECO:0000256" key="4">
    <source>
        <dbReference type="SAM" id="SignalP"/>
    </source>
</evidence>